<keyword evidence="2" id="KW-0238">DNA-binding</keyword>
<dbReference type="InterPro" id="IPR023187">
    <property type="entry name" value="Tscrpt_reg_MarR-type_CS"/>
</dbReference>
<evidence type="ECO:0000256" key="2">
    <source>
        <dbReference type="ARBA" id="ARBA00023125"/>
    </source>
</evidence>
<dbReference type="GO" id="GO:0003677">
    <property type="term" value="F:DNA binding"/>
    <property type="evidence" value="ECO:0007669"/>
    <property type="project" value="UniProtKB-KW"/>
</dbReference>
<dbReference type="GO" id="GO:0003700">
    <property type="term" value="F:DNA-binding transcription factor activity"/>
    <property type="evidence" value="ECO:0007669"/>
    <property type="project" value="InterPro"/>
</dbReference>
<sequence>MPNRDELLDDVTQMFFRIGRQFRQIHDESLTFGQFSALIILYNLGPLPMGTVAEHLGISMASATGMIDRLVHAGWVDRSRSETDRRVVSVDLTSQGREKMAAKQRVRRRKIQELFEPLTESDLTQLLRMLEKVAERVESNH</sequence>
<feature type="domain" description="HTH marR-type" evidence="4">
    <location>
        <begin position="4"/>
        <end position="135"/>
    </location>
</feature>
<keyword evidence="3" id="KW-0804">Transcription</keyword>
<dbReference type="GO" id="GO:0006950">
    <property type="term" value="P:response to stress"/>
    <property type="evidence" value="ECO:0007669"/>
    <property type="project" value="TreeGrafter"/>
</dbReference>
<accession>A0A2T2XCB3</accession>
<evidence type="ECO:0000256" key="3">
    <source>
        <dbReference type="ARBA" id="ARBA00023163"/>
    </source>
</evidence>
<dbReference type="SMART" id="SM00347">
    <property type="entry name" value="HTH_MARR"/>
    <property type="match status" value="1"/>
</dbReference>
<dbReference type="InterPro" id="IPR036390">
    <property type="entry name" value="WH_DNA-bd_sf"/>
</dbReference>
<dbReference type="PANTHER" id="PTHR33164:SF43">
    <property type="entry name" value="HTH-TYPE TRANSCRIPTIONAL REPRESSOR YETL"/>
    <property type="match status" value="1"/>
</dbReference>
<dbReference type="AlphaFoldDB" id="A0A2T2XCB3"/>
<name>A0A2T2XCB3_9FIRM</name>
<dbReference type="EMBL" id="PXYW01000051">
    <property type="protein sequence ID" value="PSR32120.1"/>
    <property type="molecule type" value="Genomic_DNA"/>
</dbReference>
<dbReference type="Pfam" id="PF01047">
    <property type="entry name" value="MarR"/>
    <property type="match status" value="1"/>
</dbReference>
<evidence type="ECO:0000313" key="5">
    <source>
        <dbReference type="EMBL" id="PSR32120.1"/>
    </source>
</evidence>
<comment type="caution">
    <text evidence="5">The sequence shown here is derived from an EMBL/GenBank/DDBJ whole genome shotgun (WGS) entry which is preliminary data.</text>
</comment>
<dbReference type="InterPro" id="IPR000835">
    <property type="entry name" value="HTH_MarR-typ"/>
</dbReference>
<proteinExistence type="predicted"/>
<evidence type="ECO:0000259" key="4">
    <source>
        <dbReference type="PROSITE" id="PS50995"/>
    </source>
</evidence>
<reference evidence="5 6" key="1">
    <citation type="journal article" date="2014" name="BMC Genomics">
        <title>Comparison of environmental and isolate Sulfobacillus genomes reveals diverse carbon, sulfur, nitrogen, and hydrogen metabolisms.</title>
        <authorList>
            <person name="Justice N.B."/>
            <person name="Norman A."/>
            <person name="Brown C.T."/>
            <person name="Singh A."/>
            <person name="Thomas B.C."/>
            <person name="Banfield J.F."/>
        </authorList>
    </citation>
    <scope>NUCLEOTIDE SEQUENCE [LARGE SCALE GENOMIC DNA]</scope>
    <source>
        <strain evidence="5">AMDSBA4</strain>
    </source>
</reference>
<dbReference type="InterPro" id="IPR036388">
    <property type="entry name" value="WH-like_DNA-bd_sf"/>
</dbReference>
<dbReference type="PROSITE" id="PS01117">
    <property type="entry name" value="HTH_MARR_1"/>
    <property type="match status" value="1"/>
</dbReference>
<organism evidence="5 6">
    <name type="scientific">Sulfobacillus benefaciens</name>
    <dbReference type="NCBI Taxonomy" id="453960"/>
    <lineage>
        <taxon>Bacteria</taxon>
        <taxon>Bacillati</taxon>
        <taxon>Bacillota</taxon>
        <taxon>Clostridia</taxon>
        <taxon>Eubacteriales</taxon>
        <taxon>Clostridiales Family XVII. Incertae Sedis</taxon>
        <taxon>Sulfobacillus</taxon>
    </lineage>
</organism>
<protein>
    <submittedName>
        <fullName evidence="5">MarR family transcriptional regulator</fullName>
    </submittedName>
</protein>
<dbReference type="PANTHER" id="PTHR33164">
    <property type="entry name" value="TRANSCRIPTIONAL REGULATOR, MARR FAMILY"/>
    <property type="match status" value="1"/>
</dbReference>
<keyword evidence="1" id="KW-0805">Transcription regulation</keyword>
<dbReference type="Gene3D" id="1.10.10.10">
    <property type="entry name" value="Winged helix-like DNA-binding domain superfamily/Winged helix DNA-binding domain"/>
    <property type="match status" value="1"/>
</dbReference>
<dbReference type="PROSITE" id="PS50995">
    <property type="entry name" value="HTH_MARR_2"/>
    <property type="match status" value="1"/>
</dbReference>
<dbReference type="SUPFAM" id="SSF46785">
    <property type="entry name" value="Winged helix' DNA-binding domain"/>
    <property type="match status" value="1"/>
</dbReference>
<dbReference type="Proteomes" id="UP000242972">
    <property type="component" value="Unassembled WGS sequence"/>
</dbReference>
<dbReference type="PRINTS" id="PR00598">
    <property type="entry name" value="HTHMARR"/>
</dbReference>
<evidence type="ECO:0000256" key="1">
    <source>
        <dbReference type="ARBA" id="ARBA00023015"/>
    </source>
</evidence>
<dbReference type="InterPro" id="IPR039422">
    <property type="entry name" value="MarR/SlyA-like"/>
</dbReference>
<evidence type="ECO:0000313" key="6">
    <source>
        <dbReference type="Proteomes" id="UP000242972"/>
    </source>
</evidence>
<gene>
    <name evidence="5" type="ORF">C7B46_15650</name>
</gene>